<gene>
    <name evidence="4" type="ORF">D7D52_11700</name>
</gene>
<feature type="domain" description="Prepilin type IV endopeptidase peptidase" evidence="3">
    <location>
        <begin position="7"/>
        <end position="107"/>
    </location>
</feature>
<dbReference type="PANTHER" id="PTHR30487">
    <property type="entry name" value="TYPE 4 PREPILIN-LIKE PROTEINS LEADER PEPTIDE-PROCESSING ENZYME"/>
    <property type="match status" value="1"/>
</dbReference>
<evidence type="ECO:0000313" key="4">
    <source>
        <dbReference type="EMBL" id="AYF74411.1"/>
    </source>
</evidence>
<keyword evidence="5" id="KW-1185">Reference proteome</keyword>
<dbReference type="Pfam" id="PF01478">
    <property type="entry name" value="Peptidase_A24"/>
    <property type="match status" value="1"/>
</dbReference>
<evidence type="ECO:0000256" key="2">
    <source>
        <dbReference type="SAM" id="Phobius"/>
    </source>
</evidence>
<evidence type="ECO:0000256" key="1">
    <source>
        <dbReference type="ARBA" id="ARBA00005801"/>
    </source>
</evidence>
<accession>A0A386Z9S4</accession>
<keyword evidence="2" id="KW-0812">Transmembrane</keyword>
<dbReference type="RefSeq" id="WP_120736332.1">
    <property type="nucleotide sequence ID" value="NZ_CP032568.1"/>
</dbReference>
<dbReference type="GO" id="GO:0006465">
    <property type="term" value="P:signal peptide processing"/>
    <property type="evidence" value="ECO:0007669"/>
    <property type="project" value="TreeGrafter"/>
</dbReference>
<dbReference type="InterPro" id="IPR050882">
    <property type="entry name" value="Prepilin_peptidase/N-MTase"/>
</dbReference>
<feature type="transmembrane region" description="Helical" evidence="2">
    <location>
        <begin position="96"/>
        <end position="116"/>
    </location>
</feature>
<reference evidence="4 5" key="1">
    <citation type="submission" date="2018-09" db="EMBL/GenBank/DDBJ databases">
        <title>Nocardia yunnanensis sp. nov., an actinomycete isolated from a soil sample.</title>
        <authorList>
            <person name="Zhang J."/>
        </authorList>
    </citation>
    <scope>NUCLEOTIDE SEQUENCE [LARGE SCALE GENOMIC DNA]</scope>
    <source>
        <strain evidence="4 5">CFHS0054</strain>
    </source>
</reference>
<organism evidence="4 5">
    <name type="scientific">Nocardia yunnanensis</name>
    <dbReference type="NCBI Taxonomy" id="2382165"/>
    <lineage>
        <taxon>Bacteria</taxon>
        <taxon>Bacillati</taxon>
        <taxon>Actinomycetota</taxon>
        <taxon>Actinomycetes</taxon>
        <taxon>Mycobacteriales</taxon>
        <taxon>Nocardiaceae</taxon>
        <taxon>Nocardia</taxon>
    </lineage>
</organism>
<feature type="transmembrane region" description="Helical" evidence="2">
    <location>
        <begin position="47"/>
        <end position="65"/>
    </location>
</feature>
<evidence type="ECO:0000259" key="3">
    <source>
        <dbReference type="Pfam" id="PF01478"/>
    </source>
</evidence>
<dbReference type="Gene3D" id="1.20.120.1220">
    <property type="match status" value="1"/>
</dbReference>
<dbReference type="AlphaFoldDB" id="A0A386Z9S4"/>
<keyword evidence="2" id="KW-1133">Transmembrane helix</keyword>
<dbReference type="EMBL" id="CP032568">
    <property type="protein sequence ID" value="AYF74411.1"/>
    <property type="molecule type" value="Genomic_DNA"/>
</dbReference>
<protein>
    <submittedName>
        <fullName evidence="4">Prepilin peptidase</fullName>
    </submittedName>
</protein>
<dbReference type="InterPro" id="IPR000045">
    <property type="entry name" value="Prepilin_IV_endopep_pep"/>
</dbReference>
<dbReference type="GO" id="GO:0004190">
    <property type="term" value="F:aspartic-type endopeptidase activity"/>
    <property type="evidence" value="ECO:0007669"/>
    <property type="project" value="InterPro"/>
</dbReference>
<evidence type="ECO:0000313" key="5">
    <source>
        <dbReference type="Proteomes" id="UP000267164"/>
    </source>
</evidence>
<name>A0A386Z9S4_9NOCA</name>
<proteinExistence type="inferred from homology"/>
<keyword evidence="2" id="KW-0472">Membrane</keyword>
<dbReference type="PANTHER" id="PTHR30487:SF0">
    <property type="entry name" value="PREPILIN LEADER PEPTIDASE_N-METHYLTRANSFERASE-RELATED"/>
    <property type="match status" value="1"/>
</dbReference>
<dbReference type="Proteomes" id="UP000267164">
    <property type="component" value="Chromosome"/>
</dbReference>
<dbReference type="OrthoDB" id="4428077at2"/>
<comment type="similarity">
    <text evidence="1">Belongs to the peptidase A24 family.</text>
</comment>
<dbReference type="KEGG" id="nyu:D7D52_11700"/>
<sequence>MSPLPALLFTGWCTALSTHDLRARRLPNLLTLPGAAVALGYGFAVGRPWFAALGGALLALPYLAIHLCAPHALGAGDVKLALGLGAVTALAGTQTWVWAALAAPMITAAAGVGASVSSRGLDPVGRTLPHGFAMCTASVVALLAGP</sequence>
<dbReference type="GO" id="GO:0005886">
    <property type="term" value="C:plasma membrane"/>
    <property type="evidence" value="ECO:0007669"/>
    <property type="project" value="TreeGrafter"/>
</dbReference>